<dbReference type="EMBL" id="CP013118">
    <property type="protein sequence ID" value="ALO17041.1"/>
    <property type="molecule type" value="Genomic_DNA"/>
</dbReference>
<accession>A0A0S2I3Z0</accession>
<proteinExistence type="predicted"/>
<evidence type="ECO:0000313" key="1">
    <source>
        <dbReference type="EMBL" id="ALO17041.1"/>
    </source>
</evidence>
<organism evidence="1 2">
    <name type="scientific">Salinivirga cyanobacteriivorans</name>
    <dbReference type="NCBI Taxonomy" id="1307839"/>
    <lineage>
        <taxon>Bacteria</taxon>
        <taxon>Pseudomonadati</taxon>
        <taxon>Bacteroidota</taxon>
        <taxon>Bacteroidia</taxon>
        <taxon>Bacteroidales</taxon>
        <taxon>Salinivirgaceae</taxon>
        <taxon>Salinivirga</taxon>
    </lineage>
</organism>
<dbReference type="STRING" id="1307839.L21SP5_03430"/>
<reference evidence="1 2" key="1">
    <citation type="submission" date="2015-11" db="EMBL/GenBank/DDBJ databases">
        <title>Description and complete genome sequence of a novel strain predominating in hypersaline microbial mats and representing a new family of the Bacteriodetes phylum.</title>
        <authorList>
            <person name="Spring S."/>
            <person name="Bunk B."/>
            <person name="Sproer C."/>
            <person name="Klenk H.-P."/>
        </authorList>
    </citation>
    <scope>NUCLEOTIDE SEQUENCE [LARGE SCALE GENOMIC DNA]</scope>
    <source>
        <strain evidence="1 2">L21-Spi-D4</strain>
    </source>
</reference>
<protein>
    <submittedName>
        <fullName evidence="1">Uncharacterized protein</fullName>
    </submittedName>
</protein>
<dbReference type="AlphaFoldDB" id="A0A0S2I3Z0"/>
<gene>
    <name evidence="1" type="ORF">L21SP5_03430</name>
</gene>
<sequence length="51" mass="5940">MNVYLKGMNLQFNRMSMDKILNQLRFNAIDVFEELKIKAATPVKSGETNNY</sequence>
<dbReference type="Proteomes" id="UP000064893">
    <property type="component" value="Chromosome"/>
</dbReference>
<evidence type="ECO:0000313" key="2">
    <source>
        <dbReference type="Proteomes" id="UP000064893"/>
    </source>
</evidence>
<dbReference type="KEGG" id="blq:L21SP5_03430"/>
<keyword evidence="2" id="KW-1185">Reference proteome</keyword>
<name>A0A0S2I3Z0_9BACT</name>